<accession>A0A9Q0L9V9</accession>
<sequence length="193" mass="22699">MGNKHNQSIKKINCSKKFKLFKKKSNCLALLDKHYKLISSNSKFKELLKIQNEAQSVFFIDLFCIEFHMKDLLNEEFWVQLFICPKKKSKKSNFFISIEKIKFLETKSSQNLFLEHEYKATSVSDSENEYSTQSLDHSNSKEKNKDDIPESSDDSTITEDFISWDPTFSIYTSLQTPPESQEFINVFQEEDEK</sequence>
<proteinExistence type="predicted"/>
<dbReference type="AlphaFoldDB" id="A0A9Q0L9V9"/>
<feature type="compositionally biased region" description="Polar residues" evidence="1">
    <location>
        <begin position="124"/>
        <end position="137"/>
    </location>
</feature>
<keyword evidence="3" id="KW-1185">Reference proteome</keyword>
<gene>
    <name evidence="2" type="ORF">M0811_12024</name>
</gene>
<reference evidence="2" key="1">
    <citation type="submission" date="2022-10" db="EMBL/GenBank/DDBJ databases">
        <title>Novel sulphate-reducing endosymbionts in the free-living metamonad Anaeramoeba.</title>
        <authorList>
            <person name="Jerlstrom-Hultqvist J."/>
            <person name="Cepicka I."/>
            <person name="Gallot-Lavallee L."/>
            <person name="Salas-Leiva D."/>
            <person name="Curtis B.A."/>
            <person name="Zahonova K."/>
            <person name="Pipaliya S."/>
            <person name="Dacks J."/>
            <person name="Roger A.J."/>
        </authorList>
    </citation>
    <scope>NUCLEOTIDE SEQUENCE</scope>
    <source>
        <strain evidence="2">BMAN</strain>
    </source>
</reference>
<evidence type="ECO:0000313" key="3">
    <source>
        <dbReference type="Proteomes" id="UP001149090"/>
    </source>
</evidence>
<protein>
    <submittedName>
        <fullName evidence="2">Uncharacterized protein</fullName>
    </submittedName>
</protein>
<dbReference type="EMBL" id="JAPDFW010000110">
    <property type="protein sequence ID" value="KAJ5068987.1"/>
    <property type="molecule type" value="Genomic_DNA"/>
</dbReference>
<organism evidence="2 3">
    <name type="scientific">Anaeramoeba ignava</name>
    <name type="common">Anaerobic marine amoeba</name>
    <dbReference type="NCBI Taxonomy" id="1746090"/>
    <lineage>
        <taxon>Eukaryota</taxon>
        <taxon>Metamonada</taxon>
        <taxon>Anaeramoebidae</taxon>
        <taxon>Anaeramoeba</taxon>
    </lineage>
</organism>
<dbReference type="Proteomes" id="UP001149090">
    <property type="component" value="Unassembled WGS sequence"/>
</dbReference>
<evidence type="ECO:0000256" key="1">
    <source>
        <dbReference type="SAM" id="MobiDB-lite"/>
    </source>
</evidence>
<name>A0A9Q0L9V9_ANAIG</name>
<feature type="region of interest" description="Disordered" evidence="1">
    <location>
        <begin position="124"/>
        <end position="158"/>
    </location>
</feature>
<feature type="compositionally biased region" description="Basic and acidic residues" evidence="1">
    <location>
        <begin position="138"/>
        <end position="148"/>
    </location>
</feature>
<evidence type="ECO:0000313" key="2">
    <source>
        <dbReference type="EMBL" id="KAJ5068987.1"/>
    </source>
</evidence>
<comment type="caution">
    <text evidence="2">The sequence shown here is derived from an EMBL/GenBank/DDBJ whole genome shotgun (WGS) entry which is preliminary data.</text>
</comment>